<evidence type="ECO:0000313" key="1">
    <source>
        <dbReference type="EMBL" id="GMF52804.1"/>
    </source>
</evidence>
<dbReference type="EMBL" id="BSXT01003148">
    <property type="protein sequence ID" value="GMF52804.1"/>
    <property type="molecule type" value="Genomic_DNA"/>
</dbReference>
<protein>
    <submittedName>
        <fullName evidence="1">Unnamed protein product</fullName>
    </submittedName>
</protein>
<gene>
    <name evidence="1" type="ORF">Pfra01_002169200</name>
</gene>
<accession>A0A9W6Y1K7</accession>
<dbReference type="Proteomes" id="UP001165121">
    <property type="component" value="Unassembled WGS sequence"/>
</dbReference>
<evidence type="ECO:0000313" key="2">
    <source>
        <dbReference type="Proteomes" id="UP001165121"/>
    </source>
</evidence>
<comment type="caution">
    <text evidence="1">The sequence shown here is derived from an EMBL/GenBank/DDBJ whole genome shotgun (WGS) entry which is preliminary data.</text>
</comment>
<sequence length="68" mass="7729">MPNGKGKRFCIVEARVAFVKNGKLHAEWVPESLEYWPSHYTAQDAGIMKISTIIFLIADLKVSVVYFN</sequence>
<proteinExistence type="predicted"/>
<dbReference type="AlphaFoldDB" id="A0A9W6Y1K7"/>
<name>A0A9W6Y1K7_9STRA</name>
<organism evidence="1 2">
    <name type="scientific">Phytophthora fragariaefolia</name>
    <dbReference type="NCBI Taxonomy" id="1490495"/>
    <lineage>
        <taxon>Eukaryota</taxon>
        <taxon>Sar</taxon>
        <taxon>Stramenopiles</taxon>
        <taxon>Oomycota</taxon>
        <taxon>Peronosporomycetes</taxon>
        <taxon>Peronosporales</taxon>
        <taxon>Peronosporaceae</taxon>
        <taxon>Phytophthora</taxon>
    </lineage>
</organism>
<reference evidence="1" key="1">
    <citation type="submission" date="2023-04" db="EMBL/GenBank/DDBJ databases">
        <title>Phytophthora fragariaefolia NBRC 109709.</title>
        <authorList>
            <person name="Ichikawa N."/>
            <person name="Sato H."/>
            <person name="Tonouchi N."/>
        </authorList>
    </citation>
    <scope>NUCLEOTIDE SEQUENCE</scope>
    <source>
        <strain evidence="1">NBRC 109709</strain>
    </source>
</reference>
<dbReference type="OrthoDB" id="167119at2759"/>
<keyword evidence="2" id="KW-1185">Reference proteome</keyword>